<proteinExistence type="predicted"/>
<gene>
    <name evidence="1" type="ORF">FF38_10420</name>
</gene>
<keyword evidence="2" id="KW-1185">Reference proteome</keyword>
<sequence length="190" mass="21634">MAEGLKTLAHIAVASIVGCYLRSIDIVSSLYNITYGSEVTSEGFRKVKILTGTRNKHYKELPQLTEGSRSLEDLTIAIEKLHHIIVMAINETMTQTNNGHGNSIYQISNSQSNKMSKQNDNAENKVLLLLKKVITIILQMCHYLESFCRSRESHNLVPREPVAHREVFRIMYCPCYWRGYNSNSWKANIG</sequence>
<evidence type="ECO:0000313" key="2">
    <source>
        <dbReference type="Proteomes" id="UP000037069"/>
    </source>
</evidence>
<name>A0A0L0BSS1_LUCCU</name>
<dbReference type="AlphaFoldDB" id="A0A0L0BSS1"/>
<evidence type="ECO:0000313" key="1">
    <source>
        <dbReference type="EMBL" id="KNC22269.1"/>
    </source>
</evidence>
<dbReference type="EMBL" id="JRES01001520">
    <property type="protein sequence ID" value="KNC22269.1"/>
    <property type="molecule type" value="Genomic_DNA"/>
</dbReference>
<dbReference type="Proteomes" id="UP000037069">
    <property type="component" value="Unassembled WGS sequence"/>
</dbReference>
<comment type="caution">
    <text evidence="1">The sequence shown here is derived from an EMBL/GenBank/DDBJ whole genome shotgun (WGS) entry which is preliminary data.</text>
</comment>
<accession>A0A0L0BSS1</accession>
<organism evidence="1 2">
    <name type="scientific">Lucilia cuprina</name>
    <name type="common">Green bottle fly</name>
    <name type="synonym">Australian sheep blowfly</name>
    <dbReference type="NCBI Taxonomy" id="7375"/>
    <lineage>
        <taxon>Eukaryota</taxon>
        <taxon>Metazoa</taxon>
        <taxon>Ecdysozoa</taxon>
        <taxon>Arthropoda</taxon>
        <taxon>Hexapoda</taxon>
        <taxon>Insecta</taxon>
        <taxon>Pterygota</taxon>
        <taxon>Neoptera</taxon>
        <taxon>Endopterygota</taxon>
        <taxon>Diptera</taxon>
        <taxon>Brachycera</taxon>
        <taxon>Muscomorpha</taxon>
        <taxon>Oestroidea</taxon>
        <taxon>Calliphoridae</taxon>
        <taxon>Luciliinae</taxon>
        <taxon>Lucilia</taxon>
    </lineage>
</organism>
<reference evidence="1 2" key="1">
    <citation type="journal article" date="2015" name="Nat. Commun.">
        <title>Lucilia cuprina genome unlocks parasitic fly biology to underpin future interventions.</title>
        <authorList>
            <person name="Anstead C.A."/>
            <person name="Korhonen P.K."/>
            <person name="Young N.D."/>
            <person name="Hall R.S."/>
            <person name="Jex A.R."/>
            <person name="Murali S.C."/>
            <person name="Hughes D.S."/>
            <person name="Lee S.F."/>
            <person name="Perry T."/>
            <person name="Stroehlein A.J."/>
            <person name="Ansell B.R."/>
            <person name="Breugelmans B."/>
            <person name="Hofmann A."/>
            <person name="Qu J."/>
            <person name="Dugan S."/>
            <person name="Lee S.L."/>
            <person name="Chao H."/>
            <person name="Dinh H."/>
            <person name="Han Y."/>
            <person name="Doddapaneni H.V."/>
            <person name="Worley K.C."/>
            <person name="Muzny D.M."/>
            <person name="Ioannidis P."/>
            <person name="Waterhouse R.M."/>
            <person name="Zdobnov E.M."/>
            <person name="James P.J."/>
            <person name="Bagnall N.H."/>
            <person name="Kotze A.C."/>
            <person name="Gibbs R.A."/>
            <person name="Richards S."/>
            <person name="Batterham P."/>
            <person name="Gasser R.B."/>
        </authorList>
    </citation>
    <scope>NUCLEOTIDE SEQUENCE [LARGE SCALE GENOMIC DNA]</scope>
    <source>
        <strain evidence="1 2">LS</strain>
        <tissue evidence="1">Full body</tissue>
    </source>
</reference>
<protein>
    <submittedName>
        <fullName evidence="1">Uncharacterized protein</fullName>
    </submittedName>
</protein>
<dbReference type="PROSITE" id="PS51257">
    <property type="entry name" value="PROKAR_LIPOPROTEIN"/>
    <property type="match status" value="1"/>
</dbReference>